<proteinExistence type="predicted"/>
<reference evidence="1 2" key="1">
    <citation type="submission" date="2021-03" db="EMBL/GenBank/DDBJ databases">
        <title>Complete genome of Polaribacter_sp.SM13.</title>
        <authorList>
            <person name="Jeong S.W."/>
            <person name="Bae J.W."/>
        </authorList>
    </citation>
    <scope>NUCLEOTIDE SEQUENCE [LARGE SCALE GENOMIC DNA]</scope>
    <source>
        <strain evidence="1 2">SM13</strain>
    </source>
</reference>
<organism evidence="1 2">
    <name type="scientific">Polaribacter cellanae</name>
    <dbReference type="NCBI Taxonomy" id="2818493"/>
    <lineage>
        <taxon>Bacteria</taxon>
        <taxon>Pseudomonadati</taxon>
        <taxon>Bacteroidota</taxon>
        <taxon>Flavobacteriia</taxon>
        <taxon>Flavobacteriales</taxon>
        <taxon>Flavobacteriaceae</taxon>
    </lineage>
</organism>
<dbReference type="PANTHER" id="PTHR35532:SF5">
    <property type="entry name" value="CARBOHYDRATE-BINDING DOMAIN-CONTAINING PROTEIN"/>
    <property type="match status" value="1"/>
</dbReference>
<evidence type="ECO:0000313" key="2">
    <source>
        <dbReference type="Proteomes" id="UP000663920"/>
    </source>
</evidence>
<dbReference type="KEGG" id="pcea:J3359_04425"/>
<name>A0A975H805_9FLAO</name>
<dbReference type="EMBL" id="CP071869">
    <property type="protein sequence ID" value="QTE23534.1"/>
    <property type="molecule type" value="Genomic_DNA"/>
</dbReference>
<dbReference type="Proteomes" id="UP000663920">
    <property type="component" value="Chromosome"/>
</dbReference>
<dbReference type="RefSeq" id="WP_208079541.1">
    <property type="nucleotide sequence ID" value="NZ_CP071869.1"/>
</dbReference>
<dbReference type="Gene3D" id="2.60.120.260">
    <property type="entry name" value="Galactose-binding domain-like"/>
    <property type="match status" value="2"/>
</dbReference>
<evidence type="ECO:0000313" key="1">
    <source>
        <dbReference type="EMBL" id="QTE23534.1"/>
    </source>
</evidence>
<evidence type="ECO:0008006" key="3">
    <source>
        <dbReference type="Google" id="ProtNLM"/>
    </source>
</evidence>
<accession>A0A975H805</accession>
<dbReference type="AlphaFoldDB" id="A0A975H805"/>
<dbReference type="PANTHER" id="PTHR35532">
    <property type="entry name" value="SIMILAR TO POLYHYDROXYALKANOATE DEPOLYMERASE"/>
    <property type="match status" value="1"/>
</dbReference>
<dbReference type="PROSITE" id="PS51257">
    <property type="entry name" value="PROKAR_LIPOPROTEIN"/>
    <property type="match status" value="1"/>
</dbReference>
<gene>
    <name evidence="1" type="ORF">J3359_04425</name>
</gene>
<sequence length="675" mass="79091">MRYILFFFLLTFLISSCEKYDTNVEEALILAGKNREELEKVLDYYQKPKDSLKYKAACVLISTMPYQFYKDGKKLQHILNLKGTLHKKFDKYSNVKNRFYSRNIRTEIFKKYIDTIELKYGKISFSDLNTFYDIENITSQFLIENIEYAFMAWELPWAKHLNFDEFCEYILPYRSGQQKPNSWRKFYFNKFKLFRDSLSNEKDPVKVCKILNKLIRNDGFGVLGKKVKKFKNSVPGPYMTELGLSGDCVSISNRTIEVMRSNGIPITEIFIDKFGRNGHNHMLNAVMDTLGGWKIFNGYIQDPGKFIPREDITKVYKKRNLLEYLNLKKQNNIEKKLNHIGWEDITKQVTSVFNVSIKVPNSNMNKKKAYLCIFNPNSKTGWTPIEGTVINNNNALFENIGGKNVIYLTMIENEYGELSIPIGLPFKINPDGTKTNLNPQKELLFFEFNRKFPPNKGFEKRAELLIGGRFEGASYSDFRDAKVIFRIKKKPKQYNVIYKVNEENKYKYVRFCYPESKFTDLAEISFFNTKINKLKGKYIYSEGVSDENMDIIFDSDELSYVQVLHYDGVINKKISNKIILNKTNNIWVGLELGESTKITHIGFCPRNDKNNINVGMTYELLFWDKEWKSLGQKKATSNKISYSNIPQGALLWLRNHTEGIEERIFTIENNKVIWW</sequence>
<protein>
    <recommendedName>
        <fullName evidence="3">Discoidin domain-containing protein</fullName>
    </recommendedName>
</protein>
<keyword evidence="2" id="KW-1185">Reference proteome</keyword>